<evidence type="ECO:0000256" key="6">
    <source>
        <dbReference type="ARBA" id="ARBA00023239"/>
    </source>
</evidence>
<dbReference type="InterPro" id="IPR041710">
    <property type="entry name" value="HPS/KGPDC"/>
</dbReference>
<organism evidence="9 10">
    <name type="scientific">Enterococcus durans</name>
    <dbReference type="NCBI Taxonomy" id="53345"/>
    <lineage>
        <taxon>Bacteria</taxon>
        <taxon>Bacillati</taxon>
        <taxon>Bacillota</taxon>
        <taxon>Bacilli</taxon>
        <taxon>Lactobacillales</taxon>
        <taxon>Enterococcaceae</taxon>
        <taxon>Enterococcus</taxon>
    </lineage>
</organism>
<dbReference type="SMART" id="SM00934">
    <property type="entry name" value="OMPdecase"/>
    <property type="match status" value="1"/>
</dbReference>
<dbReference type="InterPro" id="IPR013785">
    <property type="entry name" value="Aldolase_TIM"/>
</dbReference>
<dbReference type="Pfam" id="PF00215">
    <property type="entry name" value="OMPdecase"/>
    <property type="match status" value="1"/>
</dbReference>
<sequence>MMQPNLQIALDHNSLAEALEDIDQVGKIVDTIEVGTILCLQEGKKAIRYIRELFPDKQIVADTKCADAGRTVARNVADAGADVMTVICCASLATMEAAQTQVKQIQIELYGDWTFEQAEKWHKLGIEQAIYHQSRDSLLAGESWGEKDLEKVERLVELGFKVSVTGGLSPEILPLFKDLPIYSFIVGRGITASKEPLLAAERFKTEIARIWG</sequence>
<comment type="similarity">
    <text evidence="3">Belongs to the HPS/KGPDC family. HPS subfamily.</text>
</comment>
<evidence type="ECO:0000256" key="4">
    <source>
        <dbReference type="ARBA" id="ARBA00012890"/>
    </source>
</evidence>
<keyword evidence="6" id="KW-0456">Lyase</keyword>
<dbReference type="EMBL" id="VYUT01000002">
    <property type="protein sequence ID" value="KAA9208048.1"/>
    <property type="molecule type" value="Genomic_DNA"/>
</dbReference>
<name>A0A5N0Z134_9ENTE</name>
<keyword evidence="7" id="KW-0119">Carbohydrate metabolism</keyword>
<evidence type="ECO:0000256" key="5">
    <source>
        <dbReference type="ARBA" id="ARBA00022563"/>
    </source>
</evidence>
<dbReference type="InterPro" id="IPR011060">
    <property type="entry name" value="RibuloseP-bd_barrel"/>
</dbReference>
<dbReference type="GO" id="GO:0033982">
    <property type="term" value="F:3-dehydro-L-gulonate-6-phosphate decarboxylase activity"/>
    <property type="evidence" value="ECO:0007669"/>
    <property type="project" value="TreeGrafter"/>
</dbReference>
<dbReference type="EC" id="4.1.2.43" evidence="4"/>
<comment type="catalytic activity">
    <reaction evidence="1">
        <text>D-ribulose 5-phosphate + formaldehyde = D-arabino-hex-3-ulose 6-phosphate</text>
        <dbReference type="Rhea" id="RHEA:25201"/>
        <dbReference type="ChEBI" id="CHEBI:16842"/>
        <dbReference type="ChEBI" id="CHEBI:58121"/>
        <dbReference type="ChEBI" id="CHEBI:58542"/>
        <dbReference type="EC" id="4.1.2.43"/>
    </reaction>
</comment>
<reference evidence="9 10" key="1">
    <citation type="submission" date="2019-09" db="EMBL/GenBank/DDBJ databases">
        <title>Vancomyinc resistant enterococci isolated from farm animals in Switzerland.</title>
        <authorList>
            <person name="Stevens M.J.A."/>
            <person name="Stephan R."/>
            <person name="Morach M."/>
            <person name="Nuesch-Inderbinen M."/>
        </authorList>
    </citation>
    <scope>NUCLEOTIDE SEQUENCE [LARGE SCALE GENOMIC DNA]</scope>
    <source>
        <strain evidence="9 10">GH27</strain>
    </source>
</reference>
<evidence type="ECO:0000259" key="8">
    <source>
        <dbReference type="SMART" id="SM00934"/>
    </source>
</evidence>
<dbReference type="NCBIfam" id="NF009832">
    <property type="entry name" value="PRK13306.1"/>
    <property type="match status" value="1"/>
</dbReference>
<protein>
    <recommendedName>
        <fullName evidence="4">3-hexulose-6-phosphate synthase</fullName>
        <ecNumber evidence="4">4.1.2.43</ecNumber>
    </recommendedName>
</protein>
<dbReference type="GO" id="GO:0004590">
    <property type="term" value="F:orotidine-5'-phosphate decarboxylase activity"/>
    <property type="evidence" value="ECO:0007669"/>
    <property type="project" value="InterPro"/>
</dbReference>
<evidence type="ECO:0000256" key="1">
    <source>
        <dbReference type="ARBA" id="ARBA00000718"/>
    </source>
</evidence>
<dbReference type="GO" id="GO:0006207">
    <property type="term" value="P:'de novo' pyrimidine nucleobase biosynthetic process"/>
    <property type="evidence" value="ECO:0007669"/>
    <property type="project" value="InterPro"/>
</dbReference>
<dbReference type="Gene3D" id="3.20.20.70">
    <property type="entry name" value="Aldolase class I"/>
    <property type="match status" value="1"/>
</dbReference>
<evidence type="ECO:0000313" key="9">
    <source>
        <dbReference type="EMBL" id="KAA9208048.1"/>
    </source>
</evidence>
<dbReference type="PANTHER" id="PTHR35039">
    <property type="entry name" value="3-KETO-L-GULONATE-6-PHOSPHATE DECARBOXYLASE SGBH-RELATED"/>
    <property type="match status" value="1"/>
</dbReference>
<dbReference type="GO" id="GO:0043801">
    <property type="term" value="F:hexulose-6-phosphate synthase activity"/>
    <property type="evidence" value="ECO:0007669"/>
    <property type="project" value="UniProtKB-EC"/>
</dbReference>
<dbReference type="Proteomes" id="UP000326078">
    <property type="component" value="Unassembled WGS sequence"/>
</dbReference>
<proteinExistence type="inferred from homology"/>
<evidence type="ECO:0000256" key="2">
    <source>
        <dbReference type="ARBA" id="ARBA00005014"/>
    </source>
</evidence>
<feature type="domain" description="Orotidine 5'-phosphate decarboxylase" evidence="8">
    <location>
        <begin position="5"/>
        <end position="203"/>
    </location>
</feature>
<dbReference type="GO" id="GO:0019854">
    <property type="term" value="P:L-ascorbic acid catabolic process"/>
    <property type="evidence" value="ECO:0007669"/>
    <property type="project" value="TreeGrafter"/>
</dbReference>
<dbReference type="SUPFAM" id="SSF51366">
    <property type="entry name" value="Ribulose-phoshate binding barrel"/>
    <property type="match status" value="1"/>
</dbReference>
<dbReference type="InterPro" id="IPR001754">
    <property type="entry name" value="OMPdeCOase_dom"/>
</dbReference>
<keyword evidence="5" id="KW-0554">One-carbon metabolism</keyword>
<accession>A0A5N0Z134</accession>
<dbReference type="AlphaFoldDB" id="A0A5N0Z134"/>
<evidence type="ECO:0000313" key="10">
    <source>
        <dbReference type="Proteomes" id="UP000326078"/>
    </source>
</evidence>
<evidence type="ECO:0000256" key="7">
    <source>
        <dbReference type="ARBA" id="ARBA00023277"/>
    </source>
</evidence>
<dbReference type="RefSeq" id="WP_104660083.1">
    <property type="nucleotide sequence ID" value="NZ_CP042597.1"/>
</dbReference>
<gene>
    <name evidence="9" type="ORF">F6X95_01905</name>
</gene>
<dbReference type="PANTHER" id="PTHR35039:SF3">
    <property type="entry name" value="3-KETO-L-GULONATE-6-PHOSPHATE DECARBOXYLASE SGBH-RELATED"/>
    <property type="match status" value="1"/>
</dbReference>
<dbReference type="GO" id="GO:0006730">
    <property type="term" value="P:one-carbon metabolic process"/>
    <property type="evidence" value="ECO:0007669"/>
    <property type="project" value="UniProtKB-KW"/>
</dbReference>
<dbReference type="CDD" id="cd04726">
    <property type="entry name" value="KGPDC_HPS"/>
    <property type="match status" value="1"/>
</dbReference>
<dbReference type="FunFam" id="3.20.20.70:FF:000022">
    <property type="entry name" value="3-keto-L-gulonate-6-phosphate decarboxylase UlaD"/>
    <property type="match status" value="1"/>
</dbReference>
<evidence type="ECO:0000256" key="3">
    <source>
        <dbReference type="ARBA" id="ARBA00006350"/>
    </source>
</evidence>
<comment type="pathway">
    <text evidence="2">One-carbon metabolism; formaldehyde assimilation via RuMP pathway; D-fructose 6-phosphate from D-ribulose 5-phosphate and formaldehyde: step 1/2.</text>
</comment>
<comment type="caution">
    <text evidence="9">The sequence shown here is derived from an EMBL/GenBank/DDBJ whole genome shotgun (WGS) entry which is preliminary data.</text>
</comment>